<protein>
    <submittedName>
        <fullName evidence="2">GPW/gp25 family protein</fullName>
    </submittedName>
</protein>
<dbReference type="SUPFAM" id="SSF160719">
    <property type="entry name" value="gpW/gp25-like"/>
    <property type="match status" value="1"/>
</dbReference>
<reference evidence="2" key="2">
    <citation type="submission" date="2023-02" db="EMBL/GenBank/DDBJ databases">
        <title>'Rhodoalgimonas zhirmunskyi' gen. nov., isolated from a red alga.</title>
        <authorList>
            <person name="Nedashkovskaya O.I."/>
            <person name="Otstavnykh N.Y."/>
            <person name="Bystritskaya E.P."/>
            <person name="Balabanova L.A."/>
            <person name="Isaeva M.P."/>
        </authorList>
    </citation>
    <scope>NUCLEOTIDE SEQUENCE</scope>
    <source>
        <strain evidence="2">KCTC 52189</strain>
    </source>
</reference>
<evidence type="ECO:0000259" key="1">
    <source>
        <dbReference type="Pfam" id="PF04965"/>
    </source>
</evidence>
<proteinExistence type="predicted"/>
<dbReference type="AlphaFoldDB" id="A0AAE3WA37"/>
<dbReference type="Gene3D" id="3.10.450.40">
    <property type="match status" value="1"/>
</dbReference>
<dbReference type="Proteomes" id="UP001226762">
    <property type="component" value="Unassembled WGS sequence"/>
</dbReference>
<sequence>MDRSFLGRGWSFPPVFHDQGRSLAMVEGEEDIRQSLLLLLHTTLGERVMRPTFGWRRDTLVFEPLSTTMAAVLRREIEGAVLFFEPRIKLDTVRFERLASMEGVIEMRLDYTVRATNTRNNLVLPFYLEEATNA</sequence>
<name>A0AAE3WA37_9RHOB</name>
<dbReference type="Pfam" id="PF04965">
    <property type="entry name" value="GPW_gp25"/>
    <property type="match status" value="1"/>
</dbReference>
<evidence type="ECO:0000313" key="2">
    <source>
        <dbReference type="EMBL" id="MDQ2088740.1"/>
    </source>
</evidence>
<comment type="caution">
    <text evidence="2">The sequence shown here is derived from an EMBL/GenBank/DDBJ whole genome shotgun (WGS) entry which is preliminary data.</text>
</comment>
<evidence type="ECO:0000313" key="3">
    <source>
        <dbReference type="Proteomes" id="UP001226762"/>
    </source>
</evidence>
<reference evidence="2" key="1">
    <citation type="submission" date="2022-07" db="EMBL/GenBank/DDBJ databases">
        <authorList>
            <person name="Otstavnykh N."/>
            <person name="Isaeva M."/>
            <person name="Bystritskaya E."/>
        </authorList>
    </citation>
    <scope>NUCLEOTIDE SEQUENCE</scope>
    <source>
        <strain evidence="2">KCTC 52189</strain>
    </source>
</reference>
<keyword evidence="3" id="KW-1185">Reference proteome</keyword>
<gene>
    <name evidence="2" type="ORF">NO357_02345</name>
</gene>
<dbReference type="RefSeq" id="WP_306734004.1">
    <property type="nucleotide sequence ID" value="NZ_JANHAX010000001.1"/>
</dbReference>
<dbReference type="EMBL" id="JANHAX010000001">
    <property type="protein sequence ID" value="MDQ2088740.1"/>
    <property type="molecule type" value="Genomic_DNA"/>
</dbReference>
<dbReference type="InterPro" id="IPR007048">
    <property type="entry name" value="IraD/Gp25-like"/>
</dbReference>
<organism evidence="2 3">
    <name type="scientific">Marimonas arenosa</name>
    <dbReference type="NCBI Taxonomy" id="1795305"/>
    <lineage>
        <taxon>Bacteria</taxon>
        <taxon>Pseudomonadati</taxon>
        <taxon>Pseudomonadota</taxon>
        <taxon>Alphaproteobacteria</taxon>
        <taxon>Rhodobacterales</taxon>
        <taxon>Paracoccaceae</taxon>
        <taxon>Marimonas</taxon>
    </lineage>
</organism>
<accession>A0AAE3WA37</accession>
<feature type="domain" description="IraD/Gp25-like" evidence="1">
    <location>
        <begin position="27"/>
        <end position="117"/>
    </location>
</feature>